<dbReference type="GO" id="GO:0016747">
    <property type="term" value="F:acyltransferase activity, transferring groups other than amino-acyl groups"/>
    <property type="evidence" value="ECO:0007669"/>
    <property type="project" value="InterPro"/>
</dbReference>
<keyword evidence="3" id="KW-1185">Reference proteome</keyword>
<proteinExistence type="predicted"/>
<dbReference type="Pfam" id="PF13302">
    <property type="entry name" value="Acetyltransf_3"/>
    <property type="match status" value="1"/>
</dbReference>
<dbReference type="SUPFAM" id="SSF55729">
    <property type="entry name" value="Acyl-CoA N-acyltransferases (Nat)"/>
    <property type="match status" value="1"/>
</dbReference>
<organism evidence="2 3">
    <name type="scientific">Hymenobacter gelipurpurascens</name>
    <dbReference type="NCBI Taxonomy" id="89968"/>
    <lineage>
        <taxon>Bacteria</taxon>
        <taxon>Pseudomonadati</taxon>
        <taxon>Bacteroidota</taxon>
        <taxon>Cytophagia</taxon>
        <taxon>Cytophagales</taxon>
        <taxon>Hymenobacteraceae</taxon>
        <taxon>Hymenobacter</taxon>
    </lineage>
</organism>
<feature type="domain" description="N-acetyltransferase" evidence="1">
    <location>
        <begin position="3"/>
        <end position="166"/>
    </location>
</feature>
<dbReference type="Proteomes" id="UP000198131">
    <property type="component" value="Unassembled WGS sequence"/>
</dbReference>
<dbReference type="InterPro" id="IPR016181">
    <property type="entry name" value="Acyl_CoA_acyltransferase"/>
</dbReference>
<accession>A0A212TLP4</accession>
<dbReference type="PROSITE" id="PS51186">
    <property type="entry name" value="GNAT"/>
    <property type="match status" value="1"/>
</dbReference>
<dbReference type="PANTHER" id="PTHR43328:SF1">
    <property type="entry name" value="N-ACETYLTRANSFERASE DOMAIN-CONTAINING PROTEIN"/>
    <property type="match status" value="1"/>
</dbReference>
<dbReference type="AlphaFoldDB" id="A0A212TLP4"/>
<reference evidence="3" key="1">
    <citation type="submission" date="2017-06" db="EMBL/GenBank/DDBJ databases">
        <authorList>
            <person name="Varghese N."/>
            <person name="Submissions S."/>
        </authorList>
    </citation>
    <scope>NUCLEOTIDE SEQUENCE [LARGE SCALE GENOMIC DNA]</scope>
    <source>
        <strain evidence="3">DSM 11116</strain>
    </source>
</reference>
<gene>
    <name evidence="2" type="ORF">SAMN06265337_1798</name>
</gene>
<name>A0A212TLP4_9BACT</name>
<dbReference type="InterPro" id="IPR000182">
    <property type="entry name" value="GNAT_dom"/>
</dbReference>
<dbReference type="PANTHER" id="PTHR43328">
    <property type="entry name" value="ACETYLTRANSFERASE-RELATED"/>
    <property type="match status" value="1"/>
</dbReference>
<evidence type="ECO:0000313" key="2">
    <source>
        <dbReference type="EMBL" id="SNC66989.1"/>
    </source>
</evidence>
<dbReference type="Gene3D" id="3.40.630.30">
    <property type="match status" value="1"/>
</dbReference>
<sequence length="167" mass="18830">MSFTLRPWSPDDLPSLIQSANNPAIAGFMNDQFPHPYTEETGRNFIQMASQANPVHIFAIEVDGRAVGGIGIHPGSNIERKNAEMGYWLAEHFWGRGIITEAVKQLVAYGFQTFDINRIFARPFGTNLASQRVLEKAGFVLEARFEKTFFKNGEYLDELVYAVRRSA</sequence>
<dbReference type="EMBL" id="FYEW01000001">
    <property type="protein sequence ID" value="SNC66989.1"/>
    <property type="molecule type" value="Genomic_DNA"/>
</dbReference>
<evidence type="ECO:0000259" key="1">
    <source>
        <dbReference type="PROSITE" id="PS51186"/>
    </source>
</evidence>
<protein>
    <submittedName>
        <fullName evidence="2">Protein N-acetyltransferase, RimJ/RimL family</fullName>
    </submittedName>
</protein>
<keyword evidence="2" id="KW-0808">Transferase</keyword>
<dbReference type="RefSeq" id="WP_088843030.1">
    <property type="nucleotide sequence ID" value="NZ_FYEW01000001.1"/>
</dbReference>
<evidence type="ECO:0000313" key="3">
    <source>
        <dbReference type="Proteomes" id="UP000198131"/>
    </source>
</evidence>
<dbReference type="OrthoDB" id="9788916at2"/>